<dbReference type="Proteomes" id="UP001565368">
    <property type="component" value="Unassembled WGS sequence"/>
</dbReference>
<feature type="compositionally biased region" description="Low complexity" evidence="1">
    <location>
        <begin position="137"/>
        <end position="154"/>
    </location>
</feature>
<protein>
    <submittedName>
        <fullName evidence="2">Uncharacterized protein</fullName>
    </submittedName>
</protein>
<dbReference type="GeneID" id="95983526"/>
<feature type="region of interest" description="Disordered" evidence="1">
    <location>
        <begin position="1"/>
        <end position="22"/>
    </location>
</feature>
<dbReference type="EMBL" id="JBBXJM010000002">
    <property type="protein sequence ID" value="KAL1411522.1"/>
    <property type="molecule type" value="Genomic_DNA"/>
</dbReference>
<feature type="region of interest" description="Disordered" evidence="1">
    <location>
        <begin position="89"/>
        <end position="173"/>
    </location>
</feature>
<feature type="compositionally biased region" description="Basic and acidic residues" evidence="1">
    <location>
        <begin position="1"/>
        <end position="10"/>
    </location>
</feature>
<reference evidence="2 3" key="1">
    <citation type="submission" date="2023-08" db="EMBL/GenBank/DDBJ databases">
        <title>Annotated Genome Sequence of Vanrija albida AlHP1.</title>
        <authorList>
            <person name="Herzog R."/>
        </authorList>
    </citation>
    <scope>NUCLEOTIDE SEQUENCE [LARGE SCALE GENOMIC DNA]</scope>
    <source>
        <strain evidence="2 3">AlHP1</strain>
    </source>
</reference>
<accession>A0ABR3QA32</accession>
<name>A0ABR3QA32_9TREE</name>
<feature type="compositionally biased region" description="Acidic residues" evidence="1">
    <location>
        <begin position="159"/>
        <end position="173"/>
    </location>
</feature>
<gene>
    <name evidence="2" type="ORF">Q8F55_002483</name>
</gene>
<proteinExistence type="predicted"/>
<comment type="caution">
    <text evidence="2">The sequence shown here is derived from an EMBL/GenBank/DDBJ whole genome shotgun (WGS) entry which is preliminary data.</text>
</comment>
<evidence type="ECO:0000313" key="3">
    <source>
        <dbReference type="Proteomes" id="UP001565368"/>
    </source>
</evidence>
<sequence>MPRQQTDSKPKATSTGYPPWKDAHTLRVVRHVVASSLAARSALYADTELADVNQKGGNRINTKLQQALNTFTKQFPGADGIVKEEVARLQAAKGGNKSGGGAPAPPADSKKRKAAAPDAGRRSPSKKIKVERREDSASSSAESCEGCEGCWGWPREGEDSGGDSEGDSEEDSE</sequence>
<organism evidence="2 3">
    <name type="scientific">Vanrija albida</name>
    <dbReference type="NCBI Taxonomy" id="181172"/>
    <lineage>
        <taxon>Eukaryota</taxon>
        <taxon>Fungi</taxon>
        <taxon>Dikarya</taxon>
        <taxon>Basidiomycota</taxon>
        <taxon>Agaricomycotina</taxon>
        <taxon>Tremellomycetes</taxon>
        <taxon>Trichosporonales</taxon>
        <taxon>Trichosporonaceae</taxon>
        <taxon>Vanrija</taxon>
    </lineage>
</organism>
<evidence type="ECO:0000256" key="1">
    <source>
        <dbReference type="SAM" id="MobiDB-lite"/>
    </source>
</evidence>
<evidence type="ECO:0000313" key="2">
    <source>
        <dbReference type="EMBL" id="KAL1411522.1"/>
    </source>
</evidence>
<keyword evidence="3" id="KW-1185">Reference proteome</keyword>
<dbReference type="RefSeq" id="XP_069211466.1">
    <property type="nucleotide sequence ID" value="XM_069351080.1"/>
</dbReference>